<dbReference type="EMBL" id="VXIS01000132">
    <property type="protein sequence ID" value="KAA8902467.1"/>
    <property type="molecule type" value="Genomic_DNA"/>
</dbReference>
<accession>A0A5J5ETT1</accession>
<evidence type="ECO:0000256" key="1">
    <source>
        <dbReference type="SAM" id="SignalP"/>
    </source>
</evidence>
<dbReference type="AlphaFoldDB" id="A0A5J5ETT1"/>
<dbReference type="InParanoid" id="A0A5J5ETT1"/>
<feature type="non-terminal residue" evidence="2">
    <location>
        <position position="1"/>
    </location>
</feature>
<feature type="chain" id="PRO_5023872508" evidence="1">
    <location>
        <begin position="36"/>
        <end position="203"/>
    </location>
</feature>
<dbReference type="OrthoDB" id="5498157at2759"/>
<proteinExistence type="predicted"/>
<keyword evidence="3" id="KW-1185">Reference proteome</keyword>
<evidence type="ECO:0000313" key="2">
    <source>
        <dbReference type="EMBL" id="KAA8902467.1"/>
    </source>
</evidence>
<protein>
    <submittedName>
        <fullName evidence="2">Uncharacterized protein</fullName>
    </submittedName>
</protein>
<name>A0A5J5ETT1_9PEZI</name>
<sequence length="203" mass="22026">MLLFRCFSASPRDLKKTMLLLKILCACILAAATAASPVARTNDSGPHISKRWSTLKCYSNNYKHTASWGYLMGIFKRIDDACNTMIGSGEYKWLEKGQAGSFYTTFAVPPGSQATHAMVSFSAAKGGTPLHKTHCRESLKYIQEACAQGTSEARFTHGGSVQSDDGNIIAVLSYFPECCFFGWDHENDSLTPGDGNGKSATAE</sequence>
<comment type="caution">
    <text evidence="2">The sequence shown here is derived from an EMBL/GenBank/DDBJ whole genome shotgun (WGS) entry which is preliminary data.</text>
</comment>
<evidence type="ECO:0000313" key="3">
    <source>
        <dbReference type="Proteomes" id="UP000326924"/>
    </source>
</evidence>
<dbReference type="Proteomes" id="UP000326924">
    <property type="component" value="Unassembled WGS sequence"/>
</dbReference>
<feature type="signal peptide" evidence="1">
    <location>
        <begin position="1"/>
        <end position="35"/>
    </location>
</feature>
<reference evidence="2 3" key="1">
    <citation type="submission" date="2019-09" db="EMBL/GenBank/DDBJ databases">
        <title>Draft genome of the ectomycorrhizal ascomycete Sphaerosporella brunnea.</title>
        <authorList>
            <consortium name="DOE Joint Genome Institute"/>
            <person name="Benucci G.M."/>
            <person name="Marozzi G."/>
            <person name="Antonielli L."/>
            <person name="Sanchez S."/>
            <person name="Marco P."/>
            <person name="Wang X."/>
            <person name="Falini L.B."/>
            <person name="Barry K."/>
            <person name="Haridas S."/>
            <person name="Lipzen A."/>
            <person name="Labutti K."/>
            <person name="Grigoriev I.V."/>
            <person name="Murat C."/>
            <person name="Martin F."/>
            <person name="Albertini E."/>
            <person name="Donnini D."/>
            <person name="Bonito G."/>
        </authorList>
    </citation>
    <scope>NUCLEOTIDE SEQUENCE [LARGE SCALE GENOMIC DNA]</scope>
    <source>
        <strain evidence="2 3">Sb_GMNB300</strain>
    </source>
</reference>
<organism evidence="2 3">
    <name type="scientific">Sphaerosporella brunnea</name>
    <dbReference type="NCBI Taxonomy" id="1250544"/>
    <lineage>
        <taxon>Eukaryota</taxon>
        <taxon>Fungi</taxon>
        <taxon>Dikarya</taxon>
        <taxon>Ascomycota</taxon>
        <taxon>Pezizomycotina</taxon>
        <taxon>Pezizomycetes</taxon>
        <taxon>Pezizales</taxon>
        <taxon>Pyronemataceae</taxon>
        <taxon>Sphaerosporella</taxon>
    </lineage>
</organism>
<keyword evidence="1" id="KW-0732">Signal</keyword>
<gene>
    <name evidence="2" type="ORF">FN846DRAFT_955464</name>
</gene>